<dbReference type="Pfam" id="PF08534">
    <property type="entry name" value="Redoxin"/>
    <property type="match status" value="1"/>
</dbReference>
<dbReference type="InterPro" id="IPR050553">
    <property type="entry name" value="Thioredoxin_ResA/DsbE_sf"/>
</dbReference>
<dbReference type="SUPFAM" id="SSF52833">
    <property type="entry name" value="Thioredoxin-like"/>
    <property type="match status" value="1"/>
</dbReference>
<gene>
    <name evidence="2" type="ORF">HIV01_005255</name>
</gene>
<organism evidence="2 3">
    <name type="scientific">Lysobacter arenosi</name>
    <dbReference type="NCBI Taxonomy" id="2795387"/>
    <lineage>
        <taxon>Bacteria</taxon>
        <taxon>Pseudomonadati</taxon>
        <taxon>Pseudomonadota</taxon>
        <taxon>Gammaproteobacteria</taxon>
        <taxon>Lysobacterales</taxon>
        <taxon>Lysobacteraceae</taxon>
        <taxon>Lysobacter</taxon>
    </lineage>
</organism>
<keyword evidence="3" id="KW-1185">Reference proteome</keyword>
<accession>A0ABX7RHA8</accession>
<evidence type="ECO:0000313" key="2">
    <source>
        <dbReference type="EMBL" id="QSX76701.1"/>
    </source>
</evidence>
<dbReference type="InterPro" id="IPR013740">
    <property type="entry name" value="Redoxin"/>
</dbReference>
<protein>
    <submittedName>
        <fullName evidence="2">Thioredoxin family protein</fullName>
    </submittedName>
</protein>
<reference evidence="2 3" key="1">
    <citation type="submission" date="2021-02" db="EMBL/GenBank/DDBJ databases">
        <title>Lysobacter arenosi sp. nov., isolated from soil of gangwondo yeongwol, south Korea.</title>
        <authorList>
            <person name="Kim K.R."/>
            <person name="Kim K.H."/>
            <person name="Jeon C.O."/>
        </authorList>
    </citation>
    <scope>NUCLEOTIDE SEQUENCE [LARGE SCALE GENOMIC DNA]</scope>
    <source>
        <strain evidence="2 3">R7</strain>
    </source>
</reference>
<dbReference type="EMBL" id="CP071517">
    <property type="protein sequence ID" value="QSX76701.1"/>
    <property type="molecule type" value="Genomic_DNA"/>
</dbReference>
<dbReference type="CDD" id="cd03012">
    <property type="entry name" value="TlpA_like_DipZ_like"/>
    <property type="match status" value="1"/>
</dbReference>
<sequence>MSVLAVACTPGASAADPVPGTSISPAPLAPEFQGINHWINSAPLTMSQLRGKVVLVDFWTYSCINCVHVIPHVKELHQRYKDQGLVVVGVHTPEYGFEKIRGNVEDAVKRFGIEYPVAQDNGYETWEAYNNRYWPALYLIDREGHVVYHHFGEGNYAETEAKVRSLLKAK</sequence>
<dbReference type="Proteomes" id="UP000663400">
    <property type="component" value="Chromosome"/>
</dbReference>
<dbReference type="PANTHER" id="PTHR42852">
    <property type="entry name" value="THIOL:DISULFIDE INTERCHANGE PROTEIN DSBE"/>
    <property type="match status" value="1"/>
</dbReference>
<dbReference type="PANTHER" id="PTHR42852:SF13">
    <property type="entry name" value="PROTEIN DIPZ"/>
    <property type="match status" value="1"/>
</dbReference>
<proteinExistence type="predicted"/>
<dbReference type="InterPro" id="IPR036249">
    <property type="entry name" value="Thioredoxin-like_sf"/>
</dbReference>
<evidence type="ECO:0000259" key="1">
    <source>
        <dbReference type="PROSITE" id="PS51352"/>
    </source>
</evidence>
<evidence type="ECO:0000313" key="3">
    <source>
        <dbReference type="Proteomes" id="UP000663400"/>
    </source>
</evidence>
<name>A0ABX7RHA8_9GAMM</name>
<dbReference type="InterPro" id="IPR013766">
    <property type="entry name" value="Thioredoxin_domain"/>
</dbReference>
<feature type="domain" description="Thioredoxin" evidence="1">
    <location>
        <begin position="23"/>
        <end position="168"/>
    </location>
</feature>
<dbReference type="Gene3D" id="3.40.30.10">
    <property type="entry name" value="Glutaredoxin"/>
    <property type="match status" value="1"/>
</dbReference>
<dbReference type="PROSITE" id="PS51352">
    <property type="entry name" value="THIOREDOXIN_2"/>
    <property type="match status" value="1"/>
</dbReference>